<organism evidence="3 4">
    <name type="scientific">Lentinus tigrinus ALCF2SS1-6</name>
    <dbReference type="NCBI Taxonomy" id="1328759"/>
    <lineage>
        <taxon>Eukaryota</taxon>
        <taxon>Fungi</taxon>
        <taxon>Dikarya</taxon>
        <taxon>Basidiomycota</taxon>
        <taxon>Agaricomycotina</taxon>
        <taxon>Agaricomycetes</taxon>
        <taxon>Polyporales</taxon>
        <taxon>Polyporaceae</taxon>
        <taxon>Lentinus</taxon>
    </lineage>
</organism>
<dbReference type="PANTHER" id="PTHR31048">
    <property type="entry name" value="OS03G0233200 PROTEIN"/>
    <property type="match status" value="1"/>
</dbReference>
<name>A0A5C2SBJ9_9APHY</name>
<gene>
    <name evidence="3" type="ORF">L227DRAFT_610702</name>
</gene>
<feature type="disulfide bond" evidence="1">
    <location>
        <begin position="187"/>
        <end position="201"/>
    </location>
</feature>
<dbReference type="InterPro" id="IPR001938">
    <property type="entry name" value="Thaumatin"/>
</dbReference>
<evidence type="ECO:0000256" key="2">
    <source>
        <dbReference type="SAM" id="SignalP"/>
    </source>
</evidence>
<keyword evidence="4" id="KW-1185">Reference proteome</keyword>
<evidence type="ECO:0000313" key="3">
    <source>
        <dbReference type="EMBL" id="RPD61133.1"/>
    </source>
</evidence>
<keyword evidence="2" id="KW-0732">Signal</keyword>
<dbReference type="Pfam" id="PF00314">
    <property type="entry name" value="Thaumatin"/>
    <property type="match status" value="1"/>
</dbReference>
<reference evidence="3" key="1">
    <citation type="journal article" date="2018" name="Genome Biol. Evol.">
        <title>Genomics and development of Lentinus tigrinus, a white-rot wood-decaying mushroom with dimorphic fruiting bodies.</title>
        <authorList>
            <person name="Wu B."/>
            <person name="Xu Z."/>
            <person name="Knudson A."/>
            <person name="Carlson A."/>
            <person name="Chen N."/>
            <person name="Kovaka S."/>
            <person name="LaButti K."/>
            <person name="Lipzen A."/>
            <person name="Pennachio C."/>
            <person name="Riley R."/>
            <person name="Schakwitz W."/>
            <person name="Umezawa K."/>
            <person name="Ohm R.A."/>
            <person name="Grigoriev I.V."/>
            <person name="Nagy L.G."/>
            <person name="Gibbons J."/>
            <person name="Hibbett D."/>
        </authorList>
    </citation>
    <scope>NUCLEOTIDE SEQUENCE [LARGE SCALE GENOMIC DNA]</scope>
    <source>
        <strain evidence="3">ALCF2SS1-6</strain>
    </source>
</reference>
<dbReference type="InterPro" id="IPR037176">
    <property type="entry name" value="Osmotin/thaumatin-like_sf"/>
</dbReference>
<keyword evidence="1" id="KW-1015">Disulfide bond</keyword>
<feature type="disulfide bond" evidence="1">
    <location>
        <begin position="158"/>
        <end position="227"/>
    </location>
</feature>
<feature type="disulfide bond" evidence="1">
    <location>
        <begin position="100"/>
        <end position="106"/>
    </location>
</feature>
<feature type="disulfide bond" evidence="1">
    <location>
        <begin position="202"/>
        <end position="212"/>
    </location>
</feature>
<dbReference type="Proteomes" id="UP000313359">
    <property type="component" value="Unassembled WGS sequence"/>
</dbReference>
<accession>A0A5C2SBJ9</accession>
<feature type="disulfide bond" evidence="1">
    <location>
        <begin position="166"/>
        <end position="183"/>
    </location>
</feature>
<feature type="disulfide bond" evidence="1">
    <location>
        <begin position="153"/>
        <end position="246"/>
    </location>
</feature>
<dbReference type="STRING" id="1328759.A0A5C2SBJ9"/>
<dbReference type="PIRSF" id="PIRSF002703">
    <property type="entry name" value="Thaumatin"/>
    <property type="match status" value="1"/>
</dbReference>
<dbReference type="PROSITE" id="PS51367">
    <property type="entry name" value="THAUMATIN_2"/>
    <property type="match status" value="1"/>
</dbReference>
<proteinExistence type="predicted"/>
<evidence type="ECO:0000256" key="1">
    <source>
        <dbReference type="PIRSR" id="PIRSR002703-1"/>
    </source>
</evidence>
<dbReference type="EMBL" id="ML122263">
    <property type="protein sequence ID" value="RPD61133.1"/>
    <property type="molecule type" value="Genomic_DNA"/>
</dbReference>
<feature type="chain" id="PRO_5022832775" evidence="2">
    <location>
        <begin position="23"/>
        <end position="260"/>
    </location>
</feature>
<dbReference type="OrthoDB" id="430315at2759"/>
<sequence length="260" mass="27296">MMTSFIASTTVAVAVFAASAAARTMTVKNNCGYTIWPALFTDLNVSPSSPSHATGWEQGAHQTVSFDVPNDWRAGRIWGRRGCDFSKGPAGPNQCLDGGCNGGLECDPHTGTGVPPATVAEFTFAFNGQPDNYDVSLVDGFNMPMSITNNKNCHSASCPADLNFNCPSQLTGPKDSSGQVVGCLSACAAGLGGDPQNNKDCCTGSHGTAATCPPSDVDFYQYFKGPCPDSYAYAYDEQSHTALWTCDGNLAADYTVTFCP</sequence>
<dbReference type="Gene3D" id="2.60.110.10">
    <property type="entry name" value="Thaumatin"/>
    <property type="match status" value="1"/>
</dbReference>
<dbReference type="SUPFAM" id="SSF49870">
    <property type="entry name" value="Osmotin, thaumatin-like protein"/>
    <property type="match status" value="1"/>
</dbReference>
<protein>
    <submittedName>
        <fullName evidence="3">Thaumatin-like protein</fullName>
    </submittedName>
</protein>
<dbReference type="SMART" id="SM00205">
    <property type="entry name" value="THN"/>
    <property type="match status" value="1"/>
</dbReference>
<dbReference type="AlphaFoldDB" id="A0A5C2SBJ9"/>
<feature type="disulfide bond" evidence="1">
    <location>
        <begin position="83"/>
        <end position="95"/>
    </location>
</feature>
<feature type="signal peptide" evidence="2">
    <location>
        <begin position="1"/>
        <end position="22"/>
    </location>
</feature>
<feature type="disulfide bond" evidence="1">
    <location>
        <begin position="31"/>
        <end position="259"/>
    </location>
</feature>
<evidence type="ECO:0000313" key="4">
    <source>
        <dbReference type="Proteomes" id="UP000313359"/>
    </source>
</evidence>